<evidence type="ECO:0000256" key="1">
    <source>
        <dbReference type="SAM" id="MobiDB-lite"/>
    </source>
</evidence>
<protein>
    <submittedName>
        <fullName evidence="2">Uncharacterized protein</fullName>
    </submittedName>
</protein>
<sequence length="103" mass="10394">MEHSPNVLFGLSGLSEEHPQSVGAISTSLSSAASSECVLVAFYGLAESGGLWWGAVPGTGPEYFVTGTGVPSSGDPENRGFPQAGHRSSNPAITGSTQTGTVL</sequence>
<evidence type="ECO:0000313" key="2">
    <source>
        <dbReference type="EMBL" id="KAF2531925.1"/>
    </source>
</evidence>
<feature type="compositionally biased region" description="Polar residues" evidence="1">
    <location>
        <begin position="86"/>
        <end position="103"/>
    </location>
</feature>
<dbReference type="AlphaFoldDB" id="A0A3N6Q920"/>
<name>A0A3N6Q920_BRACR</name>
<dbReference type="EMBL" id="QGKW02001988">
    <property type="protein sequence ID" value="KAF2553146.1"/>
    <property type="molecule type" value="Genomic_DNA"/>
</dbReference>
<comment type="caution">
    <text evidence="2">The sequence shown here is derived from an EMBL/GenBank/DDBJ whole genome shotgun (WGS) entry which is preliminary data.</text>
</comment>
<accession>A0A3N6Q920</accession>
<reference evidence="2" key="1">
    <citation type="submission" date="2019-12" db="EMBL/GenBank/DDBJ databases">
        <title>Genome sequencing and annotation of Brassica cretica.</title>
        <authorList>
            <person name="Studholme D.J."/>
            <person name="Sarris P.F."/>
        </authorList>
    </citation>
    <scope>NUCLEOTIDE SEQUENCE</scope>
    <source>
        <strain evidence="3">PFS-001/15</strain>
        <strain evidence="2">PFS-102/07</strain>
        <tissue evidence="2">Leaf</tissue>
    </source>
</reference>
<evidence type="ECO:0000313" key="3">
    <source>
        <dbReference type="EMBL" id="KAF2553146.1"/>
    </source>
</evidence>
<feature type="region of interest" description="Disordered" evidence="1">
    <location>
        <begin position="66"/>
        <end position="103"/>
    </location>
</feature>
<dbReference type="Proteomes" id="UP000712281">
    <property type="component" value="Unassembled WGS sequence"/>
</dbReference>
<proteinExistence type="predicted"/>
<gene>
    <name evidence="3" type="ORF">F2Q68_00034529</name>
    <name evidence="2" type="ORF">F2Q70_00030051</name>
</gene>
<organism evidence="2">
    <name type="scientific">Brassica cretica</name>
    <name type="common">Mustard</name>
    <dbReference type="NCBI Taxonomy" id="69181"/>
    <lineage>
        <taxon>Eukaryota</taxon>
        <taxon>Viridiplantae</taxon>
        <taxon>Streptophyta</taxon>
        <taxon>Embryophyta</taxon>
        <taxon>Tracheophyta</taxon>
        <taxon>Spermatophyta</taxon>
        <taxon>Magnoliopsida</taxon>
        <taxon>eudicotyledons</taxon>
        <taxon>Gunneridae</taxon>
        <taxon>Pentapetalae</taxon>
        <taxon>rosids</taxon>
        <taxon>malvids</taxon>
        <taxon>Brassicales</taxon>
        <taxon>Brassicaceae</taxon>
        <taxon>Brassiceae</taxon>
        <taxon>Brassica</taxon>
    </lineage>
</organism>
<dbReference type="EMBL" id="QGKY02002305">
    <property type="protein sequence ID" value="KAF2531925.1"/>
    <property type="molecule type" value="Genomic_DNA"/>
</dbReference>